<dbReference type="GO" id="GO:0005829">
    <property type="term" value="C:cytosol"/>
    <property type="evidence" value="ECO:0007669"/>
    <property type="project" value="TreeGrafter"/>
</dbReference>
<evidence type="ECO:0000256" key="2">
    <source>
        <dbReference type="ARBA" id="ARBA00022679"/>
    </source>
</evidence>
<organism evidence="4 5">
    <name type="scientific">Eiseniibacteriota bacterium</name>
    <dbReference type="NCBI Taxonomy" id="2212470"/>
    <lineage>
        <taxon>Bacteria</taxon>
        <taxon>Candidatus Eiseniibacteriota</taxon>
    </lineage>
</organism>
<dbReference type="AlphaFoldDB" id="A0A849SE30"/>
<dbReference type="InterPro" id="IPR000053">
    <property type="entry name" value="Thymidine/pyrmidine_PPase"/>
</dbReference>
<dbReference type="InterPro" id="IPR000312">
    <property type="entry name" value="Glycosyl_Trfase_fam3"/>
</dbReference>
<dbReference type="EMBL" id="JABFRW010000059">
    <property type="protein sequence ID" value="NOT33632.1"/>
    <property type="molecule type" value="Genomic_DNA"/>
</dbReference>
<gene>
    <name evidence="4" type="ORF">HOP12_05605</name>
</gene>
<name>A0A849SE30_UNCEI</name>
<dbReference type="SUPFAM" id="SSF54680">
    <property type="entry name" value="Pyrimidine nucleoside phosphorylase C-terminal domain"/>
    <property type="match status" value="1"/>
</dbReference>
<dbReference type="Gene3D" id="3.90.1170.30">
    <property type="entry name" value="Pyrimidine nucleoside phosphorylase-like, C-terminal domain"/>
    <property type="match status" value="1"/>
</dbReference>
<protein>
    <submittedName>
        <fullName evidence="4">Thymidine phosphorylase</fullName>
    </submittedName>
</protein>
<dbReference type="Proteomes" id="UP000580839">
    <property type="component" value="Unassembled WGS sequence"/>
</dbReference>
<feature type="non-terminal residue" evidence="4">
    <location>
        <position position="1"/>
    </location>
</feature>
<dbReference type="InterPro" id="IPR036566">
    <property type="entry name" value="PYNP-like_C_sf"/>
</dbReference>
<dbReference type="SMART" id="SM00941">
    <property type="entry name" value="PYNP_C"/>
    <property type="match status" value="1"/>
</dbReference>
<dbReference type="PANTHER" id="PTHR10515">
    <property type="entry name" value="THYMIDINE PHOSPHORYLASE"/>
    <property type="match status" value="1"/>
</dbReference>
<evidence type="ECO:0000256" key="1">
    <source>
        <dbReference type="ARBA" id="ARBA00022676"/>
    </source>
</evidence>
<evidence type="ECO:0000313" key="4">
    <source>
        <dbReference type="EMBL" id="NOT33632.1"/>
    </source>
</evidence>
<keyword evidence="1" id="KW-0328">Glycosyltransferase</keyword>
<evidence type="ECO:0000259" key="3">
    <source>
        <dbReference type="SMART" id="SM00941"/>
    </source>
</evidence>
<accession>A0A849SE30</accession>
<reference evidence="4 5" key="1">
    <citation type="submission" date="2020-04" db="EMBL/GenBank/DDBJ databases">
        <title>Metagenomic profiling of ammonia- and methane-oxidizing microorganisms in a Dutch drinking water treatment plant.</title>
        <authorList>
            <person name="Poghosyan L."/>
            <person name="Leucker S."/>
        </authorList>
    </citation>
    <scope>NUCLEOTIDE SEQUENCE [LARGE SCALE GENOMIC DNA]</scope>
    <source>
        <strain evidence="4">S-RSF-IL-03</strain>
    </source>
</reference>
<feature type="domain" description="Pyrimidine nucleoside phosphorylase C-terminal" evidence="3">
    <location>
        <begin position="161"/>
        <end position="233"/>
    </location>
</feature>
<dbReference type="PANTHER" id="PTHR10515:SF0">
    <property type="entry name" value="THYMIDINE PHOSPHORYLASE"/>
    <property type="match status" value="1"/>
</dbReference>
<dbReference type="Gene3D" id="3.40.1030.10">
    <property type="entry name" value="Nucleoside phosphorylase/phosphoribosyltransferase catalytic domain"/>
    <property type="match status" value="1"/>
</dbReference>
<dbReference type="GO" id="GO:0006206">
    <property type="term" value="P:pyrimidine nucleobase metabolic process"/>
    <property type="evidence" value="ECO:0007669"/>
    <property type="project" value="InterPro"/>
</dbReference>
<dbReference type="SUPFAM" id="SSF52418">
    <property type="entry name" value="Nucleoside phosphorylase/phosphoribosyltransferase catalytic domain"/>
    <property type="match status" value="1"/>
</dbReference>
<comment type="caution">
    <text evidence="4">The sequence shown here is derived from an EMBL/GenBank/DDBJ whole genome shotgun (WGS) entry which is preliminary data.</text>
</comment>
<dbReference type="InterPro" id="IPR035902">
    <property type="entry name" value="Nuc_phospho_transferase"/>
</dbReference>
<dbReference type="Pfam" id="PF07831">
    <property type="entry name" value="PYNP_C"/>
    <property type="match status" value="1"/>
</dbReference>
<keyword evidence="2" id="KW-0808">Transferase</keyword>
<dbReference type="GO" id="GO:0006213">
    <property type="term" value="P:pyrimidine nucleoside metabolic process"/>
    <property type="evidence" value="ECO:0007669"/>
    <property type="project" value="InterPro"/>
</dbReference>
<proteinExistence type="predicted"/>
<dbReference type="Pfam" id="PF00591">
    <property type="entry name" value="Glycos_transf_3"/>
    <property type="match status" value="1"/>
</dbReference>
<dbReference type="GO" id="GO:0009032">
    <property type="term" value="F:thymidine phosphorylase activity"/>
    <property type="evidence" value="ECO:0007669"/>
    <property type="project" value="TreeGrafter"/>
</dbReference>
<dbReference type="GO" id="GO:0004645">
    <property type="term" value="F:1,4-alpha-oligoglucan phosphorylase activity"/>
    <property type="evidence" value="ECO:0007669"/>
    <property type="project" value="InterPro"/>
</dbReference>
<dbReference type="InterPro" id="IPR013102">
    <property type="entry name" value="PYNP_C"/>
</dbReference>
<evidence type="ECO:0000313" key="5">
    <source>
        <dbReference type="Proteomes" id="UP000580839"/>
    </source>
</evidence>
<sequence length="248" mass="25370">VSKKIAEGAGALVYDVKCGSGAFMKSRETARSLATRLVATTRSLGRRARALVTDMSQPLGAACGNALEVAESLETLRGGGPADVRALTLELAAAMLVESGASASLGAARDDAERCLDSGAALERFMALVEAQGGDARGLESGRALARAAIVEVVPAPRSGVVRSVDTFGLGELLVQLGAGRRAKEDAIDPAVGVVVRARIGDRFSAGAPLAELHQSRPDPDVAGRVAACFELGDEALAAPELVLERIG</sequence>